<dbReference type="GO" id="GO:0016887">
    <property type="term" value="F:ATP hydrolysis activity"/>
    <property type="evidence" value="ECO:0007669"/>
    <property type="project" value="RHEA"/>
</dbReference>
<dbReference type="OrthoDB" id="9810135at2"/>
<evidence type="ECO:0000256" key="7">
    <source>
        <dbReference type="ARBA" id="ARBA00023235"/>
    </source>
</evidence>
<dbReference type="InterPro" id="IPR014016">
    <property type="entry name" value="UvrD-like_ATP-bd"/>
</dbReference>
<name>A0A4P7VIZ0_9BACT</name>
<dbReference type="GO" id="GO:0005524">
    <property type="term" value="F:ATP binding"/>
    <property type="evidence" value="ECO:0007669"/>
    <property type="project" value="UniProtKB-UniRule"/>
</dbReference>
<reference evidence="16 17" key="1">
    <citation type="submission" date="2019-02" db="EMBL/GenBank/DDBJ databases">
        <title>Isolation and identification of novel species under the genus Muribaculum.</title>
        <authorList>
            <person name="Miyake S."/>
            <person name="Ding Y."/>
            <person name="Low A."/>
            <person name="Soh M."/>
            <person name="Seedorf H."/>
        </authorList>
    </citation>
    <scope>NUCLEOTIDE SEQUENCE [LARGE SCALE GENOMIC DNA]</scope>
    <source>
        <strain evidence="16 17">TLL-A4</strain>
    </source>
</reference>
<dbReference type="InterPro" id="IPR000212">
    <property type="entry name" value="DNA_helicase_UvrD/REP"/>
</dbReference>
<feature type="binding site" evidence="12">
    <location>
        <begin position="27"/>
        <end position="34"/>
    </location>
    <ligand>
        <name>ATP</name>
        <dbReference type="ChEBI" id="CHEBI:30616"/>
    </ligand>
</feature>
<dbReference type="GO" id="GO:0003677">
    <property type="term" value="F:DNA binding"/>
    <property type="evidence" value="ECO:0007669"/>
    <property type="project" value="UniProtKB-KW"/>
</dbReference>
<organism evidence="16 17">
    <name type="scientific">Muribaculum gordoncarteri</name>
    <dbReference type="NCBI Taxonomy" id="2530390"/>
    <lineage>
        <taxon>Bacteria</taxon>
        <taxon>Pseudomonadati</taxon>
        <taxon>Bacteroidota</taxon>
        <taxon>Bacteroidia</taxon>
        <taxon>Bacteroidales</taxon>
        <taxon>Muribaculaceae</taxon>
        <taxon>Muribaculum</taxon>
    </lineage>
</organism>
<comment type="catalytic activity">
    <reaction evidence="11">
        <text>ATP + H2O = ADP + phosphate + H(+)</text>
        <dbReference type="Rhea" id="RHEA:13065"/>
        <dbReference type="ChEBI" id="CHEBI:15377"/>
        <dbReference type="ChEBI" id="CHEBI:15378"/>
        <dbReference type="ChEBI" id="CHEBI:30616"/>
        <dbReference type="ChEBI" id="CHEBI:43474"/>
        <dbReference type="ChEBI" id="CHEBI:456216"/>
        <dbReference type="EC" id="5.6.2.4"/>
    </reaction>
</comment>
<evidence type="ECO:0000256" key="8">
    <source>
        <dbReference type="ARBA" id="ARBA00034617"/>
    </source>
</evidence>
<evidence type="ECO:0000256" key="5">
    <source>
        <dbReference type="ARBA" id="ARBA00022840"/>
    </source>
</evidence>
<keyword evidence="5 12" id="KW-0067">ATP-binding</keyword>
<dbReference type="Proteomes" id="UP000297031">
    <property type="component" value="Chromosome"/>
</dbReference>
<feature type="compositionally biased region" description="Basic and acidic residues" evidence="13">
    <location>
        <begin position="709"/>
        <end position="723"/>
    </location>
</feature>
<gene>
    <name evidence="16" type="ORF">E7746_04765</name>
</gene>
<evidence type="ECO:0000256" key="6">
    <source>
        <dbReference type="ARBA" id="ARBA00023125"/>
    </source>
</evidence>
<evidence type="ECO:0000256" key="1">
    <source>
        <dbReference type="ARBA" id="ARBA00009922"/>
    </source>
</evidence>
<keyword evidence="6" id="KW-0238">DNA-binding</keyword>
<dbReference type="Pfam" id="PF00580">
    <property type="entry name" value="UvrD-helicase"/>
    <property type="match status" value="1"/>
</dbReference>
<dbReference type="KEGG" id="mgod:E7746_04765"/>
<evidence type="ECO:0000313" key="16">
    <source>
        <dbReference type="EMBL" id="QCD35246.1"/>
    </source>
</evidence>
<evidence type="ECO:0000256" key="10">
    <source>
        <dbReference type="ARBA" id="ARBA00034923"/>
    </source>
</evidence>
<evidence type="ECO:0000256" key="3">
    <source>
        <dbReference type="ARBA" id="ARBA00022801"/>
    </source>
</evidence>
<feature type="domain" description="UvrD-like helicase C-terminal" evidence="15">
    <location>
        <begin position="292"/>
        <end position="574"/>
    </location>
</feature>
<keyword evidence="17" id="KW-1185">Reference proteome</keyword>
<dbReference type="PANTHER" id="PTHR11070">
    <property type="entry name" value="UVRD / RECB / PCRA DNA HELICASE FAMILY MEMBER"/>
    <property type="match status" value="1"/>
</dbReference>
<dbReference type="InterPro" id="IPR013986">
    <property type="entry name" value="DExx_box_DNA_helicase_dom_sf"/>
</dbReference>
<dbReference type="Gene3D" id="1.10.486.10">
    <property type="entry name" value="PCRA, domain 4"/>
    <property type="match status" value="1"/>
</dbReference>
<protein>
    <recommendedName>
        <fullName evidence="9">DNA 3'-5' helicase</fullName>
        <ecNumber evidence="9">5.6.2.4</ecNumber>
    </recommendedName>
    <alternativeName>
        <fullName evidence="10">DNA 3'-5' helicase II</fullName>
    </alternativeName>
</protein>
<dbReference type="EMBL" id="CP039393">
    <property type="protein sequence ID" value="QCD35246.1"/>
    <property type="molecule type" value="Genomic_DNA"/>
</dbReference>
<keyword evidence="3 12" id="KW-0378">Hydrolase</keyword>
<evidence type="ECO:0000256" key="4">
    <source>
        <dbReference type="ARBA" id="ARBA00022806"/>
    </source>
</evidence>
<evidence type="ECO:0000256" key="9">
    <source>
        <dbReference type="ARBA" id="ARBA00034808"/>
    </source>
</evidence>
<evidence type="ECO:0000256" key="12">
    <source>
        <dbReference type="PROSITE-ProRule" id="PRU00560"/>
    </source>
</evidence>
<keyword evidence="2 12" id="KW-0547">Nucleotide-binding</keyword>
<dbReference type="GO" id="GO:0033202">
    <property type="term" value="C:DNA helicase complex"/>
    <property type="evidence" value="ECO:0007669"/>
    <property type="project" value="TreeGrafter"/>
</dbReference>
<dbReference type="PROSITE" id="PS51217">
    <property type="entry name" value="UVRD_HELICASE_CTER"/>
    <property type="match status" value="1"/>
</dbReference>
<keyword evidence="4 12" id="KW-0347">Helicase</keyword>
<feature type="domain" description="UvrD-like helicase ATP-binding" evidence="14">
    <location>
        <begin position="6"/>
        <end position="291"/>
    </location>
</feature>
<keyword evidence="7" id="KW-0413">Isomerase</keyword>
<dbReference type="EC" id="5.6.2.4" evidence="9"/>
<feature type="compositionally biased region" description="Polar residues" evidence="13">
    <location>
        <begin position="685"/>
        <end position="705"/>
    </location>
</feature>
<evidence type="ECO:0000256" key="2">
    <source>
        <dbReference type="ARBA" id="ARBA00022741"/>
    </source>
</evidence>
<evidence type="ECO:0000259" key="14">
    <source>
        <dbReference type="PROSITE" id="PS51198"/>
    </source>
</evidence>
<dbReference type="Gene3D" id="1.10.10.160">
    <property type="match status" value="1"/>
</dbReference>
<feature type="region of interest" description="Disordered" evidence="13">
    <location>
        <begin position="676"/>
        <end position="723"/>
    </location>
</feature>
<sequence length="769" mass="87658">MEDYIQQLNVQQQDAVLYTGGPQLVIAGAGSGKTRVLTYKIVHLLCHGYEPWRILALTFTNKAAREMRERIEGMVGQATASKLWMGTFHSIFLRILRIHADRIGFKSNFTIYDTADSKSLIKTIIKDMGLDDKIYKPSTVASAISTAKNALISPRQYAEARDIMEADRRAKRPRLCEIYQAYFNRCFVAGAMDFDDLLYYTNLLLRDNPEIRRHYQEYFRYILVDEYQDTNFAQHLIVSQLCGDAHNLCVVGDDAQSIYSFRGANIRNILNLKKSYPDLRIFKLEQNYRSTQNIINAANSLIAKNKEQIPKNVFSRNDIGARIEVVQSYSDYEEAFLVANRISQLKMRNHDSYDEYAVLYRTNAQSRILEESLRKRNIPYRIYGGLSFYQRKEVKDAIAYFRLSINPDDDEALKRVINYPARGIGETTVNRLMRCAMDNRVSAWAILNNIDKYDTGLRQAAINKLLSFRDMIAEFIEMNRRGDDAESVARAIITRTQLLSSLISDRTPESISKQENLQELLAGVKEFIANKTEEGTESLSLVDFLSEVSLATDQDSDEVSEERITLMTVHAAKGLEFNNVFIVGVEEELFPSAMNCDTLSAIEEERRLLYVAITRAKSHCMISYASSRFRNGQTKTCSPSRFLKDIDPRYLALSAGNDFARPDSFINPIDNYRESMRPRVERTTRSTPSPFSAHSNVTPTPSSSPAGDEDLHSASELSEGMRIEHSRFGKGDITEIDRSAADVRITVEFDTVGVKKLLLKFARFKIISQ</sequence>
<dbReference type="AlphaFoldDB" id="A0A4P7VIZ0"/>
<evidence type="ECO:0000256" key="13">
    <source>
        <dbReference type="SAM" id="MobiDB-lite"/>
    </source>
</evidence>
<dbReference type="GO" id="GO:0043138">
    <property type="term" value="F:3'-5' DNA helicase activity"/>
    <property type="evidence" value="ECO:0007669"/>
    <property type="project" value="UniProtKB-EC"/>
</dbReference>
<evidence type="ECO:0000313" key="17">
    <source>
        <dbReference type="Proteomes" id="UP000297031"/>
    </source>
</evidence>
<comment type="catalytic activity">
    <reaction evidence="8">
        <text>Couples ATP hydrolysis with the unwinding of duplex DNA by translocating in the 3'-5' direction.</text>
        <dbReference type="EC" id="5.6.2.4"/>
    </reaction>
</comment>
<accession>A0A4P7VIZ0</accession>
<evidence type="ECO:0000256" key="11">
    <source>
        <dbReference type="ARBA" id="ARBA00048988"/>
    </source>
</evidence>
<dbReference type="CDD" id="cd18807">
    <property type="entry name" value="SF1_C_UvrD"/>
    <property type="match status" value="1"/>
</dbReference>
<evidence type="ECO:0000259" key="15">
    <source>
        <dbReference type="PROSITE" id="PS51217"/>
    </source>
</evidence>
<dbReference type="PROSITE" id="PS51198">
    <property type="entry name" value="UVRD_HELICASE_ATP_BIND"/>
    <property type="match status" value="1"/>
</dbReference>
<dbReference type="PANTHER" id="PTHR11070:SF2">
    <property type="entry name" value="ATP-DEPENDENT DNA HELICASE SRS2"/>
    <property type="match status" value="1"/>
</dbReference>
<dbReference type="GO" id="GO:0000725">
    <property type="term" value="P:recombinational repair"/>
    <property type="evidence" value="ECO:0007669"/>
    <property type="project" value="TreeGrafter"/>
</dbReference>
<dbReference type="CDD" id="cd17932">
    <property type="entry name" value="DEXQc_UvrD"/>
    <property type="match status" value="1"/>
</dbReference>
<dbReference type="Pfam" id="PF13361">
    <property type="entry name" value="UvrD_C"/>
    <property type="match status" value="1"/>
</dbReference>
<dbReference type="InterPro" id="IPR027417">
    <property type="entry name" value="P-loop_NTPase"/>
</dbReference>
<dbReference type="GO" id="GO:0005829">
    <property type="term" value="C:cytosol"/>
    <property type="evidence" value="ECO:0007669"/>
    <property type="project" value="TreeGrafter"/>
</dbReference>
<dbReference type="SUPFAM" id="SSF52540">
    <property type="entry name" value="P-loop containing nucleoside triphosphate hydrolases"/>
    <property type="match status" value="1"/>
</dbReference>
<comment type="similarity">
    <text evidence="1">Belongs to the helicase family. UvrD subfamily.</text>
</comment>
<dbReference type="Gene3D" id="3.40.50.300">
    <property type="entry name" value="P-loop containing nucleotide triphosphate hydrolases"/>
    <property type="match status" value="2"/>
</dbReference>
<proteinExistence type="inferred from homology"/>
<dbReference type="RefSeq" id="WP_123396551.1">
    <property type="nucleotide sequence ID" value="NZ_CP039393.1"/>
</dbReference>
<dbReference type="Pfam" id="PF21196">
    <property type="entry name" value="PcrA_UvrD_tudor"/>
    <property type="match status" value="1"/>
</dbReference>
<dbReference type="InterPro" id="IPR014017">
    <property type="entry name" value="DNA_helicase_UvrD-like_C"/>
</dbReference>